<keyword evidence="2" id="KW-0479">Metal-binding</keyword>
<keyword evidence="5" id="KW-1185">Reference proteome</keyword>
<dbReference type="AlphaFoldDB" id="A0A937KE81"/>
<dbReference type="SUPFAM" id="SSF52833">
    <property type="entry name" value="Thioredoxin-like"/>
    <property type="match status" value="1"/>
</dbReference>
<dbReference type="PROSITE" id="PS51257">
    <property type="entry name" value="PROKAR_LIPOPROTEIN"/>
    <property type="match status" value="1"/>
</dbReference>
<dbReference type="Pfam" id="PF02630">
    <property type="entry name" value="SCO1-SenC"/>
    <property type="match status" value="1"/>
</dbReference>
<dbReference type="GO" id="GO:0046872">
    <property type="term" value="F:metal ion binding"/>
    <property type="evidence" value="ECO:0007669"/>
    <property type="project" value="UniProtKB-KW"/>
</dbReference>
<keyword evidence="3" id="KW-1015">Disulfide bond</keyword>
<dbReference type="PANTHER" id="PTHR12151">
    <property type="entry name" value="ELECTRON TRANSPORT PROTIN SCO1/SENC FAMILY MEMBER"/>
    <property type="match status" value="1"/>
</dbReference>
<dbReference type="CDD" id="cd02968">
    <property type="entry name" value="SCO"/>
    <property type="match status" value="1"/>
</dbReference>
<dbReference type="Proteomes" id="UP000614216">
    <property type="component" value="Unassembled WGS sequence"/>
</dbReference>
<feature type="binding site" evidence="2">
    <location>
        <position position="84"/>
    </location>
    <ligand>
        <name>Cu cation</name>
        <dbReference type="ChEBI" id="CHEBI:23378"/>
    </ligand>
</feature>
<sequence>MENRSNYILIILLMVVFAACNEQKSEKKKLPIMGRTEITETDTIHHTIDDFKFVDQDSNWVTPETFKDRIYVADFFFTSCPTICPLMKAQMLRVYDSIQNKSDVLILSHTIDPKHDTVAVLKEFANRLGVESSKWHFVTGEKDAIYKLGQTSYMVSASEDPAEPGGYIHSGAFILVDKERRVRGLYDGTKADQVDKLIKDIDVLLQEYEK</sequence>
<comment type="caution">
    <text evidence="4">The sequence shown here is derived from an EMBL/GenBank/DDBJ whole genome shotgun (WGS) entry which is preliminary data.</text>
</comment>
<proteinExistence type="inferred from homology"/>
<feature type="binding site" evidence="2">
    <location>
        <position position="80"/>
    </location>
    <ligand>
        <name>Cu cation</name>
        <dbReference type="ChEBI" id="CHEBI:23378"/>
    </ligand>
</feature>
<evidence type="ECO:0000256" key="3">
    <source>
        <dbReference type="PIRSR" id="PIRSR603782-2"/>
    </source>
</evidence>
<feature type="binding site" evidence="2">
    <location>
        <position position="169"/>
    </location>
    <ligand>
        <name>Cu cation</name>
        <dbReference type="ChEBI" id="CHEBI:23378"/>
    </ligand>
</feature>
<keyword evidence="2" id="KW-0186">Copper</keyword>
<evidence type="ECO:0000313" key="4">
    <source>
        <dbReference type="EMBL" id="MBL6446943.1"/>
    </source>
</evidence>
<protein>
    <submittedName>
        <fullName evidence="4">SCO family protein</fullName>
    </submittedName>
</protein>
<dbReference type="InterPro" id="IPR036249">
    <property type="entry name" value="Thioredoxin-like_sf"/>
</dbReference>
<dbReference type="Gene3D" id="3.40.30.10">
    <property type="entry name" value="Glutaredoxin"/>
    <property type="match status" value="1"/>
</dbReference>
<feature type="disulfide bond" description="Redox-active" evidence="3">
    <location>
        <begin position="80"/>
        <end position="84"/>
    </location>
</feature>
<dbReference type="EMBL" id="JAEUGD010000042">
    <property type="protein sequence ID" value="MBL6446943.1"/>
    <property type="molecule type" value="Genomic_DNA"/>
</dbReference>
<gene>
    <name evidence="4" type="ORF">JMN32_11525</name>
</gene>
<comment type="similarity">
    <text evidence="1">Belongs to the SCO1/2 family.</text>
</comment>
<accession>A0A937KE81</accession>
<dbReference type="RefSeq" id="WP_202856477.1">
    <property type="nucleotide sequence ID" value="NZ_JAEUGD010000042.1"/>
</dbReference>
<dbReference type="PANTHER" id="PTHR12151:SF25">
    <property type="entry name" value="LINALOOL DEHYDRATASE_ISOMERASE DOMAIN-CONTAINING PROTEIN"/>
    <property type="match status" value="1"/>
</dbReference>
<evidence type="ECO:0000313" key="5">
    <source>
        <dbReference type="Proteomes" id="UP000614216"/>
    </source>
</evidence>
<evidence type="ECO:0000256" key="2">
    <source>
        <dbReference type="PIRSR" id="PIRSR603782-1"/>
    </source>
</evidence>
<dbReference type="InterPro" id="IPR003782">
    <property type="entry name" value="SCO1/SenC"/>
</dbReference>
<reference evidence="4" key="1">
    <citation type="submission" date="2021-01" db="EMBL/GenBank/DDBJ databases">
        <title>Fulvivirga kasyanovii gen. nov., sp nov., a novel member of the phylum Bacteroidetes isolated from seawater in a mussel farm.</title>
        <authorList>
            <person name="Zhao L.-H."/>
            <person name="Wang Z.-J."/>
        </authorList>
    </citation>
    <scope>NUCLEOTIDE SEQUENCE</scope>
    <source>
        <strain evidence="4">29W222</strain>
    </source>
</reference>
<organism evidence="4 5">
    <name type="scientific">Fulvivirga marina</name>
    <dbReference type="NCBI Taxonomy" id="2494733"/>
    <lineage>
        <taxon>Bacteria</taxon>
        <taxon>Pseudomonadati</taxon>
        <taxon>Bacteroidota</taxon>
        <taxon>Cytophagia</taxon>
        <taxon>Cytophagales</taxon>
        <taxon>Fulvivirgaceae</taxon>
        <taxon>Fulvivirga</taxon>
    </lineage>
</organism>
<evidence type="ECO:0000256" key="1">
    <source>
        <dbReference type="ARBA" id="ARBA00010996"/>
    </source>
</evidence>
<name>A0A937KE81_9BACT</name>